<evidence type="ECO:0000259" key="3">
    <source>
        <dbReference type="PROSITE" id="PS51462"/>
    </source>
</evidence>
<dbReference type="InterPro" id="IPR000086">
    <property type="entry name" value="NUDIX_hydrolase_dom"/>
</dbReference>
<dbReference type="PROSITE" id="PS51462">
    <property type="entry name" value="NUDIX"/>
    <property type="match status" value="1"/>
</dbReference>
<accession>A0A2A6RQ34</accession>
<gene>
    <name evidence="4" type="ORF">CJ255_00965</name>
</gene>
<reference evidence="5" key="1">
    <citation type="submission" date="2017-08" db="EMBL/GenBank/DDBJ databases">
        <authorList>
            <person name="Grouzdev D.S."/>
            <person name="Gaisin V.A."/>
            <person name="Rysina M.S."/>
            <person name="Gorlenko V.M."/>
        </authorList>
    </citation>
    <scope>NUCLEOTIDE SEQUENCE [LARGE SCALE GENOMIC DNA]</scope>
    <source>
        <strain evidence="5">Kir15-3F</strain>
    </source>
</reference>
<dbReference type="InterPro" id="IPR015797">
    <property type="entry name" value="NUDIX_hydrolase-like_dom_sf"/>
</dbReference>
<evidence type="ECO:0000256" key="1">
    <source>
        <dbReference type="ARBA" id="ARBA00001946"/>
    </source>
</evidence>
<dbReference type="PANTHER" id="PTHR43046:SF14">
    <property type="entry name" value="MUTT_NUDIX FAMILY PROTEIN"/>
    <property type="match status" value="1"/>
</dbReference>
<organism evidence="4 5">
    <name type="scientific">Candidatus Viridilinea mediisalina</name>
    <dbReference type="NCBI Taxonomy" id="2024553"/>
    <lineage>
        <taxon>Bacteria</taxon>
        <taxon>Bacillati</taxon>
        <taxon>Chloroflexota</taxon>
        <taxon>Chloroflexia</taxon>
        <taxon>Chloroflexales</taxon>
        <taxon>Chloroflexineae</taxon>
        <taxon>Oscillochloridaceae</taxon>
        <taxon>Candidatus Viridilinea</taxon>
    </lineage>
</organism>
<feature type="domain" description="Nudix hydrolase" evidence="3">
    <location>
        <begin position="36"/>
        <end position="163"/>
    </location>
</feature>
<sequence length="171" mass="19072">MRPSGMSIVATGLRETLLTLTYNSYLSFRRLQRMLMRPVELGVRVLVPQENTILLVRHRGGQLPWALPGGGVERGESPMLTSIREVQEEAGCLSEPGYLHGLFYAYGGGLTNYITVLVLNPLGPARPPVADLEIVDARFFLVYDLPTNLELGSRRRIAEYVRGERGLCGEW</sequence>
<dbReference type="OrthoDB" id="9787880at2"/>
<dbReference type="EMBL" id="NQWI01000002">
    <property type="protein sequence ID" value="PDW04980.1"/>
    <property type="molecule type" value="Genomic_DNA"/>
</dbReference>
<dbReference type="GO" id="GO:0016787">
    <property type="term" value="F:hydrolase activity"/>
    <property type="evidence" value="ECO:0007669"/>
    <property type="project" value="UniProtKB-KW"/>
</dbReference>
<name>A0A2A6RQ34_9CHLR</name>
<dbReference type="PANTHER" id="PTHR43046">
    <property type="entry name" value="GDP-MANNOSE MANNOSYL HYDROLASE"/>
    <property type="match status" value="1"/>
</dbReference>
<evidence type="ECO:0000313" key="5">
    <source>
        <dbReference type="Proteomes" id="UP000220527"/>
    </source>
</evidence>
<proteinExistence type="predicted"/>
<evidence type="ECO:0000256" key="2">
    <source>
        <dbReference type="ARBA" id="ARBA00022801"/>
    </source>
</evidence>
<comment type="cofactor">
    <cofactor evidence="1">
        <name>Mg(2+)</name>
        <dbReference type="ChEBI" id="CHEBI:18420"/>
    </cofactor>
</comment>
<dbReference type="AlphaFoldDB" id="A0A2A6RQ34"/>
<dbReference type="Pfam" id="PF00293">
    <property type="entry name" value="NUDIX"/>
    <property type="match status" value="1"/>
</dbReference>
<dbReference type="SUPFAM" id="SSF55811">
    <property type="entry name" value="Nudix"/>
    <property type="match status" value="1"/>
</dbReference>
<dbReference type="Proteomes" id="UP000220527">
    <property type="component" value="Unassembled WGS sequence"/>
</dbReference>
<keyword evidence="2" id="KW-0378">Hydrolase</keyword>
<comment type="caution">
    <text evidence="4">The sequence shown here is derived from an EMBL/GenBank/DDBJ whole genome shotgun (WGS) entry which is preliminary data.</text>
</comment>
<evidence type="ECO:0000313" key="4">
    <source>
        <dbReference type="EMBL" id="PDW04980.1"/>
    </source>
</evidence>
<keyword evidence="5" id="KW-1185">Reference proteome</keyword>
<dbReference type="Gene3D" id="3.90.79.10">
    <property type="entry name" value="Nucleoside Triphosphate Pyrophosphohydrolase"/>
    <property type="match status" value="1"/>
</dbReference>
<protein>
    <recommendedName>
        <fullName evidence="3">Nudix hydrolase domain-containing protein</fullName>
    </recommendedName>
</protein>